<evidence type="ECO:0008006" key="4">
    <source>
        <dbReference type="Google" id="ProtNLM"/>
    </source>
</evidence>
<dbReference type="RefSeq" id="XP_064671323.1">
    <property type="nucleotide sequence ID" value="XM_064810232.1"/>
</dbReference>
<dbReference type="GeneID" id="89934357"/>
<reference evidence="2" key="1">
    <citation type="journal article" date="2023" name="Mol. Phylogenet. Evol.">
        <title>Genome-scale phylogeny and comparative genomics of the fungal order Sordariales.</title>
        <authorList>
            <person name="Hensen N."/>
            <person name="Bonometti L."/>
            <person name="Westerberg I."/>
            <person name="Brannstrom I.O."/>
            <person name="Guillou S."/>
            <person name="Cros-Aarteil S."/>
            <person name="Calhoun S."/>
            <person name="Haridas S."/>
            <person name="Kuo A."/>
            <person name="Mondo S."/>
            <person name="Pangilinan J."/>
            <person name="Riley R."/>
            <person name="LaButti K."/>
            <person name="Andreopoulos B."/>
            <person name="Lipzen A."/>
            <person name="Chen C."/>
            <person name="Yan M."/>
            <person name="Daum C."/>
            <person name="Ng V."/>
            <person name="Clum A."/>
            <person name="Steindorff A."/>
            <person name="Ohm R.A."/>
            <person name="Martin F."/>
            <person name="Silar P."/>
            <person name="Natvig D.O."/>
            <person name="Lalanne C."/>
            <person name="Gautier V."/>
            <person name="Ament-Velasquez S.L."/>
            <person name="Kruys A."/>
            <person name="Hutchinson M.I."/>
            <person name="Powell A.J."/>
            <person name="Barry K."/>
            <person name="Miller A.N."/>
            <person name="Grigoriev I.V."/>
            <person name="Debuchy R."/>
            <person name="Gladieux P."/>
            <person name="Hiltunen Thoren M."/>
            <person name="Johannesson H."/>
        </authorList>
    </citation>
    <scope>NUCLEOTIDE SEQUENCE</scope>
    <source>
        <strain evidence="2">CBS 508.74</strain>
    </source>
</reference>
<evidence type="ECO:0000313" key="3">
    <source>
        <dbReference type="Proteomes" id="UP001302812"/>
    </source>
</evidence>
<protein>
    <recommendedName>
        <fullName evidence="4">Secreted protein</fullName>
    </recommendedName>
</protein>
<evidence type="ECO:0000313" key="2">
    <source>
        <dbReference type="EMBL" id="KAK4113753.1"/>
    </source>
</evidence>
<dbReference type="EMBL" id="MU853338">
    <property type="protein sequence ID" value="KAK4113753.1"/>
    <property type="molecule type" value="Genomic_DNA"/>
</dbReference>
<keyword evidence="1" id="KW-0732">Signal</keyword>
<reference evidence="2" key="2">
    <citation type="submission" date="2023-05" db="EMBL/GenBank/DDBJ databases">
        <authorList>
            <consortium name="Lawrence Berkeley National Laboratory"/>
            <person name="Steindorff A."/>
            <person name="Hensen N."/>
            <person name="Bonometti L."/>
            <person name="Westerberg I."/>
            <person name="Brannstrom I.O."/>
            <person name="Guillou S."/>
            <person name="Cros-Aarteil S."/>
            <person name="Calhoun S."/>
            <person name="Haridas S."/>
            <person name="Kuo A."/>
            <person name="Mondo S."/>
            <person name="Pangilinan J."/>
            <person name="Riley R."/>
            <person name="Labutti K."/>
            <person name="Andreopoulos B."/>
            <person name="Lipzen A."/>
            <person name="Chen C."/>
            <person name="Yanf M."/>
            <person name="Daum C."/>
            <person name="Ng V."/>
            <person name="Clum A."/>
            <person name="Ohm R."/>
            <person name="Martin F."/>
            <person name="Silar P."/>
            <person name="Natvig D."/>
            <person name="Lalanne C."/>
            <person name="Gautier V."/>
            <person name="Ament-Velasquez S.L."/>
            <person name="Kruys A."/>
            <person name="Hutchinson M.I."/>
            <person name="Powell A.J."/>
            <person name="Barry K."/>
            <person name="Miller A.N."/>
            <person name="Grigoriev I.V."/>
            <person name="Debuchy R."/>
            <person name="Gladieux P."/>
            <person name="Thoren M.H."/>
            <person name="Johannesson H."/>
        </authorList>
    </citation>
    <scope>NUCLEOTIDE SEQUENCE</scope>
    <source>
        <strain evidence="2">CBS 508.74</strain>
    </source>
</reference>
<keyword evidence="3" id="KW-1185">Reference proteome</keyword>
<evidence type="ECO:0000256" key="1">
    <source>
        <dbReference type="SAM" id="SignalP"/>
    </source>
</evidence>
<name>A0AAN6YU98_9PEZI</name>
<comment type="caution">
    <text evidence="2">The sequence shown here is derived from an EMBL/GenBank/DDBJ whole genome shotgun (WGS) entry which is preliminary data.</text>
</comment>
<feature type="chain" id="PRO_5042816445" description="Secreted protein" evidence="1">
    <location>
        <begin position="21"/>
        <end position="154"/>
    </location>
</feature>
<organism evidence="2 3">
    <name type="scientific">Canariomyces notabilis</name>
    <dbReference type="NCBI Taxonomy" id="2074819"/>
    <lineage>
        <taxon>Eukaryota</taxon>
        <taxon>Fungi</taxon>
        <taxon>Dikarya</taxon>
        <taxon>Ascomycota</taxon>
        <taxon>Pezizomycotina</taxon>
        <taxon>Sordariomycetes</taxon>
        <taxon>Sordariomycetidae</taxon>
        <taxon>Sordariales</taxon>
        <taxon>Chaetomiaceae</taxon>
        <taxon>Canariomyces</taxon>
    </lineage>
</organism>
<sequence>MMSSAPTVALFWVVRPLLQALFENAVDHHHFSRFQASLCWPSFDPCISEFRLATELQYKYLSSIPTLGNCVEARQTNLSSPKPRVHLSRDSREVADDVGSDLKSLESPLVTATSGNRGRDAVCTCTVRLWRYHSVHIWGESHKWMITRLPRDCL</sequence>
<accession>A0AAN6YU98</accession>
<proteinExistence type="predicted"/>
<dbReference type="Proteomes" id="UP001302812">
    <property type="component" value="Unassembled WGS sequence"/>
</dbReference>
<feature type="signal peptide" evidence="1">
    <location>
        <begin position="1"/>
        <end position="20"/>
    </location>
</feature>
<gene>
    <name evidence="2" type="ORF">N656DRAFT_596975</name>
</gene>
<dbReference type="AlphaFoldDB" id="A0AAN6YU98"/>